<evidence type="ECO:0000313" key="2">
    <source>
        <dbReference type="Proteomes" id="UP000199601"/>
    </source>
</evidence>
<sequence>MANSYGISTALAQLVLEAVLNNVALSFSTVCAQLHAGGSPGTAGTSNPAAETNRLQVNMSTANAAAQLSGAGPSWTIVATQGEDISALSLWSGFETDPNAVFMFSLPIIPNVQVAYGDTVSLTTLLLAATGLAS</sequence>
<organism evidence="1 2">
    <name type="scientific">Mycobacterium europaeum</name>
    <dbReference type="NCBI Taxonomy" id="761804"/>
    <lineage>
        <taxon>Bacteria</taxon>
        <taxon>Bacillati</taxon>
        <taxon>Actinomycetota</taxon>
        <taxon>Actinomycetes</taxon>
        <taxon>Mycobacteriales</taxon>
        <taxon>Mycobacteriaceae</taxon>
        <taxon>Mycobacterium</taxon>
        <taxon>Mycobacterium simiae complex</taxon>
    </lineage>
</organism>
<evidence type="ECO:0000313" key="1">
    <source>
        <dbReference type="EMBL" id="CQD03818.1"/>
    </source>
</evidence>
<dbReference type="Proteomes" id="UP000199601">
    <property type="component" value="Unassembled WGS sequence"/>
</dbReference>
<protein>
    <submittedName>
        <fullName evidence="1">Gp34 protein</fullName>
    </submittedName>
</protein>
<name>A0A0U1CX96_9MYCO</name>
<dbReference type="AlphaFoldDB" id="A0A0U1CX96"/>
<reference evidence="2" key="1">
    <citation type="submission" date="2015-03" db="EMBL/GenBank/DDBJ databases">
        <authorList>
            <person name="Urmite Genomes"/>
        </authorList>
    </citation>
    <scope>NUCLEOTIDE SEQUENCE [LARGE SCALE GENOMIC DNA]</scope>
    <source>
        <strain evidence="2">CSUR P1344</strain>
    </source>
</reference>
<accession>A0A0U1CX96</accession>
<keyword evidence="2" id="KW-1185">Reference proteome</keyword>
<dbReference type="EMBL" id="CTEC01000001">
    <property type="protein sequence ID" value="CQD03818.1"/>
    <property type="molecule type" value="Genomic_DNA"/>
</dbReference>
<dbReference type="RefSeq" id="WP_090418401.1">
    <property type="nucleotide sequence ID" value="NZ_CTEC01000001.1"/>
</dbReference>
<proteinExistence type="predicted"/>
<gene>
    <name evidence="1" type="ORF">BN000_00657</name>
</gene>